<keyword evidence="4 8" id="KW-0812">Transmembrane</keyword>
<dbReference type="EnsemblMetazoa" id="AMAM023042-RA">
    <property type="protein sequence ID" value="AMAM023042-PA"/>
    <property type="gene ID" value="AMAM023042"/>
</dbReference>
<evidence type="ECO:0000256" key="1">
    <source>
        <dbReference type="ARBA" id="ARBA00004651"/>
    </source>
</evidence>
<dbReference type="Pfam" id="PF00001">
    <property type="entry name" value="7tm_1"/>
    <property type="match status" value="1"/>
</dbReference>
<reference evidence="10" key="2">
    <citation type="submission" date="2020-05" db="UniProtKB">
        <authorList>
            <consortium name="EnsemblMetazoa"/>
        </authorList>
    </citation>
    <scope>IDENTIFICATION</scope>
    <source>
        <strain evidence="10">maculatus3</strain>
    </source>
</reference>
<evidence type="ECO:0000256" key="8">
    <source>
        <dbReference type="SAM" id="Phobius"/>
    </source>
</evidence>
<evidence type="ECO:0000256" key="3">
    <source>
        <dbReference type="ARBA" id="ARBA00022475"/>
    </source>
</evidence>
<feature type="transmembrane region" description="Helical" evidence="8">
    <location>
        <begin position="77"/>
        <end position="96"/>
    </location>
</feature>
<comment type="subcellular location">
    <subcellularLocation>
        <location evidence="1">Cell membrane</location>
        <topology evidence="1">Multi-pass membrane protein</topology>
    </subcellularLocation>
</comment>
<dbReference type="SUPFAM" id="SSF81321">
    <property type="entry name" value="Family A G protein-coupled receptor-like"/>
    <property type="match status" value="1"/>
</dbReference>
<name>A0A182TAQ5_9DIPT</name>
<evidence type="ECO:0000256" key="6">
    <source>
        <dbReference type="ARBA" id="ARBA00023136"/>
    </source>
</evidence>
<keyword evidence="11" id="KW-1185">Reference proteome</keyword>
<comment type="similarity">
    <text evidence="2">Belongs to the G-protein coupled receptor 1 family.</text>
</comment>
<evidence type="ECO:0000256" key="4">
    <source>
        <dbReference type="ARBA" id="ARBA00022692"/>
    </source>
</evidence>
<dbReference type="PROSITE" id="PS50262">
    <property type="entry name" value="G_PROTEIN_RECEP_F1_2"/>
    <property type="match status" value="1"/>
</dbReference>
<feature type="transmembrane region" description="Helical" evidence="8">
    <location>
        <begin position="38"/>
        <end position="56"/>
    </location>
</feature>
<dbReference type="InterPro" id="IPR017452">
    <property type="entry name" value="GPCR_Rhodpsn_7TM"/>
</dbReference>
<keyword evidence="6 8" id="KW-0472">Membrane</keyword>
<dbReference type="PROSITE" id="PS00237">
    <property type="entry name" value="G_PROTEIN_RECEP_F1_1"/>
    <property type="match status" value="1"/>
</dbReference>
<sequence>MVLLVALPHGPDDGFIISPLDVDVPVAKLAFPSWGVSYLQGVSVSASVNTLMAISIERCFAISFPISGTITTRQYRLIVTIIWFIALSINLPWLFVFTLRPIGIPGSIAQVKL</sequence>
<dbReference type="GO" id="GO:0004930">
    <property type="term" value="F:G protein-coupled receptor activity"/>
    <property type="evidence" value="ECO:0007669"/>
    <property type="project" value="InterPro"/>
</dbReference>
<keyword evidence="5 8" id="KW-1133">Transmembrane helix</keyword>
<organism evidence="10 11">
    <name type="scientific">Anopheles maculatus</name>
    <dbReference type="NCBI Taxonomy" id="74869"/>
    <lineage>
        <taxon>Eukaryota</taxon>
        <taxon>Metazoa</taxon>
        <taxon>Ecdysozoa</taxon>
        <taxon>Arthropoda</taxon>
        <taxon>Hexapoda</taxon>
        <taxon>Insecta</taxon>
        <taxon>Pterygota</taxon>
        <taxon>Neoptera</taxon>
        <taxon>Endopterygota</taxon>
        <taxon>Diptera</taxon>
        <taxon>Nematocera</taxon>
        <taxon>Culicoidea</taxon>
        <taxon>Culicidae</taxon>
        <taxon>Anophelinae</taxon>
        <taxon>Anopheles</taxon>
        <taxon>Anopheles maculatus group</taxon>
    </lineage>
</organism>
<evidence type="ECO:0000256" key="2">
    <source>
        <dbReference type="ARBA" id="ARBA00010663"/>
    </source>
</evidence>
<evidence type="ECO:0000259" key="9">
    <source>
        <dbReference type="PROSITE" id="PS50262"/>
    </source>
</evidence>
<keyword evidence="7" id="KW-0675">Receptor</keyword>
<dbReference type="Gene3D" id="1.20.1070.10">
    <property type="entry name" value="Rhodopsin 7-helix transmembrane proteins"/>
    <property type="match status" value="1"/>
</dbReference>
<evidence type="ECO:0000313" key="11">
    <source>
        <dbReference type="Proteomes" id="UP000075901"/>
    </source>
</evidence>
<keyword evidence="3" id="KW-1003">Cell membrane</keyword>
<evidence type="ECO:0000313" key="10">
    <source>
        <dbReference type="EnsemblMetazoa" id="AMAM023042-PA"/>
    </source>
</evidence>
<dbReference type="PANTHER" id="PTHR24241:SF76">
    <property type="entry name" value="NEUROPEPTIDE SIFAMIDE RECEPTOR"/>
    <property type="match status" value="1"/>
</dbReference>
<dbReference type="GO" id="GO:0005886">
    <property type="term" value="C:plasma membrane"/>
    <property type="evidence" value="ECO:0007669"/>
    <property type="project" value="UniProtKB-SubCell"/>
</dbReference>
<proteinExistence type="inferred from homology"/>
<dbReference type="PANTHER" id="PTHR24241">
    <property type="entry name" value="NEUROPEPTIDE RECEPTOR-RELATED G-PROTEIN COUPLED RECEPTOR"/>
    <property type="match status" value="1"/>
</dbReference>
<feature type="domain" description="G-protein coupled receptors family 1 profile" evidence="9">
    <location>
        <begin position="38"/>
        <end position="113"/>
    </location>
</feature>
<dbReference type="GO" id="GO:0042277">
    <property type="term" value="F:peptide binding"/>
    <property type="evidence" value="ECO:0007669"/>
    <property type="project" value="TreeGrafter"/>
</dbReference>
<dbReference type="AlphaFoldDB" id="A0A182TAQ5"/>
<dbReference type="Proteomes" id="UP000075901">
    <property type="component" value="Unassembled WGS sequence"/>
</dbReference>
<evidence type="ECO:0000256" key="7">
    <source>
        <dbReference type="ARBA" id="ARBA00023170"/>
    </source>
</evidence>
<dbReference type="GO" id="GO:0032870">
    <property type="term" value="P:cellular response to hormone stimulus"/>
    <property type="evidence" value="ECO:0007669"/>
    <property type="project" value="TreeGrafter"/>
</dbReference>
<dbReference type="InterPro" id="IPR000276">
    <property type="entry name" value="GPCR_Rhodpsn"/>
</dbReference>
<reference evidence="11" key="1">
    <citation type="submission" date="2013-09" db="EMBL/GenBank/DDBJ databases">
        <title>The Genome Sequence of Anopheles maculatus species B.</title>
        <authorList>
            <consortium name="The Broad Institute Genomics Platform"/>
            <person name="Neafsey D.E."/>
            <person name="Besansky N."/>
            <person name="Howell P."/>
            <person name="Walton C."/>
            <person name="Young S.K."/>
            <person name="Zeng Q."/>
            <person name="Gargeya S."/>
            <person name="Fitzgerald M."/>
            <person name="Haas B."/>
            <person name="Abouelleil A."/>
            <person name="Allen A.W."/>
            <person name="Alvarado L."/>
            <person name="Arachchi H.M."/>
            <person name="Berlin A.M."/>
            <person name="Chapman S.B."/>
            <person name="Gainer-Dewar J."/>
            <person name="Goldberg J."/>
            <person name="Griggs A."/>
            <person name="Gujja S."/>
            <person name="Hansen M."/>
            <person name="Howarth C."/>
            <person name="Imamovic A."/>
            <person name="Ireland A."/>
            <person name="Larimer J."/>
            <person name="McCowan C."/>
            <person name="Murphy C."/>
            <person name="Pearson M."/>
            <person name="Poon T.W."/>
            <person name="Priest M."/>
            <person name="Roberts A."/>
            <person name="Saif S."/>
            <person name="Shea T."/>
            <person name="Sisk P."/>
            <person name="Sykes S."/>
            <person name="Wortman J."/>
            <person name="Nusbaum C."/>
            <person name="Birren B."/>
        </authorList>
    </citation>
    <scope>NUCLEOTIDE SEQUENCE [LARGE SCALE GENOMIC DNA]</scope>
    <source>
        <strain evidence="11">maculatus3</strain>
    </source>
</reference>
<dbReference type="VEuPathDB" id="VectorBase:AMAM023042"/>
<accession>A0A182TAQ5</accession>
<evidence type="ECO:0000256" key="5">
    <source>
        <dbReference type="ARBA" id="ARBA00022989"/>
    </source>
</evidence>
<protein>
    <recommendedName>
        <fullName evidence="9">G-protein coupled receptors family 1 profile domain-containing protein</fullName>
    </recommendedName>
</protein>